<dbReference type="GO" id="GO:0051321">
    <property type="term" value="P:meiotic cell cycle"/>
    <property type="evidence" value="ECO:0007669"/>
    <property type="project" value="TreeGrafter"/>
</dbReference>
<dbReference type="InterPro" id="IPR037141">
    <property type="entry name" value="NDT80_DNA-bd_dom_sf"/>
</dbReference>
<keyword evidence="4" id="KW-0805">Transcription regulation</keyword>
<feature type="region of interest" description="Disordered" evidence="10">
    <location>
        <begin position="470"/>
        <end position="498"/>
    </location>
</feature>
<dbReference type="GO" id="GO:0000228">
    <property type="term" value="C:nuclear chromosome"/>
    <property type="evidence" value="ECO:0007669"/>
    <property type="project" value="TreeGrafter"/>
</dbReference>
<comment type="caution">
    <text evidence="12">The sequence shown here is derived from an EMBL/GenBank/DDBJ whole genome shotgun (WGS) entry which is preliminary data.</text>
</comment>
<evidence type="ECO:0000256" key="10">
    <source>
        <dbReference type="SAM" id="MobiDB-lite"/>
    </source>
</evidence>
<comment type="function">
    <text evidence="8">Transcription factor that acts as a positive regulator of nonrepressible acid phosphatase activity. Is a major regulator of responses to nitrogen and carbon starvation and is essential for the expression of genes involved in vegetative incompatibility (like pin-c, het-6, and tol). Vegetative incompatibility is a non-self-recognition system ubiquitous in filamentous fungi which results in programmed cell death.</text>
</comment>
<dbReference type="PANTHER" id="PTHR35144:SF1">
    <property type="entry name" value="PROTEIN PACG"/>
    <property type="match status" value="1"/>
</dbReference>
<feature type="domain" description="NDT80" evidence="11">
    <location>
        <begin position="83"/>
        <end position="324"/>
    </location>
</feature>
<evidence type="ECO:0000313" key="13">
    <source>
        <dbReference type="Proteomes" id="UP000224634"/>
    </source>
</evidence>
<dbReference type="InterPro" id="IPR024061">
    <property type="entry name" value="NDT80_DNA-bd_dom"/>
</dbReference>
<keyword evidence="5 9" id="KW-0238">DNA-binding</keyword>
<dbReference type="FunFam" id="2.60.40.1390:FF:000002">
    <property type="entry name" value="PhoG like DNA-binding family protein"/>
    <property type="match status" value="1"/>
</dbReference>
<organism evidence="12 13">
    <name type="scientific">Polytolypa hystricis (strain UAMH7299)</name>
    <dbReference type="NCBI Taxonomy" id="1447883"/>
    <lineage>
        <taxon>Eukaryota</taxon>
        <taxon>Fungi</taxon>
        <taxon>Dikarya</taxon>
        <taxon>Ascomycota</taxon>
        <taxon>Pezizomycotina</taxon>
        <taxon>Eurotiomycetes</taxon>
        <taxon>Eurotiomycetidae</taxon>
        <taxon>Onygenales</taxon>
        <taxon>Onygenales incertae sedis</taxon>
        <taxon>Polytolypa</taxon>
    </lineage>
</organism>
<dbReference type="STRING" id="1447883.A0A2B7YBZ9"/>
<dbReference type="Gene3D" id="2.60.40.1390">
    <property type="entry name" value="NDT80 DNA-binding domain"/>
    <property type="match status" value="1"/>
</dbReference>
<dbReference type="Proteomes" id="UP000224634">
    <property type="component" value="Unassembled WGS sequence"/>
</dbReference>
<feature type="region of interest" description="Disordered" evidence="10">
    <location>
        <begin position="314"/>
        <end position="457"/>
    </location>
</feature>
<evidence type="ECO:0000256" key="5">
    <source>
        <dbReference type="ARBA" id="ARBA00023125"/>
    </source>
</evidence>
<dbReference type="AlphaFoldDB" id="A0A2B7YBZ9"/>
<dbReference type="InterPro" id="IPR008967">
    <property type="entry name" value="p53-like_TF_DNA-bd_sf"/>
</dbReference>
<dbReference type="EMBL" id="PDNA01000055">
    <property type="protein sequence ID" value="PGH18730.1"/>
    <property type="molecule type" value="Genomic_DNA"/>
</dbReference>
<evidence type="ECO:0000256" key="7">
    <source>
        <dbReference type="ARBA" id="ARBA00023242"/>
    </source>
</evidence>
<dbReference type="OrthoDB" id="4117572at2759"/>
<name>A0A2B7YBZ9_POLH7</name>
<evidence type="ECO:0000256" key="1">
    <source>
        <dbReference type="ARBA" id="ARBA00004123"/>
    </source>
</evidence>
<keyword evidence="13" id="KW-1185">Reference proteome</keyword>
<evidence type="ECO:0000256" key="6">
    <source>
        <dbReference type="ARBA" id="ARBA00023163"/>
    </source>
</evidence>
<feature type="compositionally biased region" description="Low complexity" evidence="10">
    <location>
        <begin position="372"/>
        <end position="383"/>
    </location>
</feature>
<dbReference type="Pfam" id="PF05224">
    <property type="entry name" value="NDT80_PhoG"/>
    <property type="match status" value="1"/>
</dbReference>
<proteinExistence type="predicted"/>
<dbReference type="GO" id="GO:0003677">
    <property type="term" value="F:DNA binding"/>
    <property type="evidence" value="ECO:0007669"/>
    <property type="project" value="UniProtKB-KW"/>
</dbReference>
<gene>
    <name evidence="12" type="ORF">AJ80_04384</name>
</gene>
<evidence type="ECO:0000256" key="4">
    <source>
        <dbReference type="ARBA" id="ARBA00023015"/>
    </source>
</evidence>
<evidence type="ECO:0000313" key="12">
    <source>
        <dbReference type="EMBL" id="PGH18730.1"/>
    </source>
</evidence>
<feature type="region of interest" description="Disordered" evidence="10">
    <location>
        <begin position="221"/>
        <end position="248"/>
    </location>
</feature>
<feature type="DNA-binding region" description="NDT80" evidence="9">
    <location>
        <begin position="83"/>
        <end position="324"/>
    </location>
</feature>
<keyword evidence="7" id="KW-0539">Nucleus</keyword>
<accession>A0A2B7YBZ9</accession>
<dbReference type="GO" id="GO:0003700">
    <property type="term" value="F:DNA-binding transcription factor activity"/>
    <property type="evidence" value="ECO:0007669"/>
    <property type="project" value="UniProtKB-UniRule"/>
</dbReference>
<evidence type="ECO:0000259" key="11">
    <source>
        <dbReference type="PROSITE" id="PS51517"/>
    </source>
</evidence>
<keyword evidence="3" id="KW-0963">Cytoplasm</keyword>
<dbReference type="GO" id="GO:0005737">
    <property type="term" value="C:cytoplasm"/>
    <property type="evidence" value="ECO:0007669"/>
    <property type="project" value="UniProtKB-SubCell"/>
</dbReference>
<keyword evidence="6" id="KW-0804">Transcription</keyword>
<dbReference type="InterPro" id="IPR052605">
    <property type="entry name" value="Fungal_trans_regulator"/>
</dbReference>
<evidence type="ECO:0000256" key="3">
    <source>
        <dbReference type="ARBA" id="ARBA00022490"/>
    </source>
</evidence>
<evidence type="ECO:0000256" key="8">
    <source>
        <dbReference type="ARBA" id="ARBA00053436"/>
    </source>
</evidence>
<evidence type="ECO:0000256" key="9">
    <source>
        <dbReference type="PROSITE-ProRule" id="PRU00850"/>
    </source>
</evidence>
<reference evidence="12 13" key="1">
    <citation type="submission" date="2017-10" db="EMBL/GenBank/DDBJ databases">
        <title>Comparative genomics in systemic dimorphic fungi from Ajellomycetaceae.</title>
        <authorList>
            <person name="Munoz J.F."/>
            <person name="Mcewen J.G."/>
            <person name="Clay O.K."/>
            <person name="Cuomo C.A."/>
        </authorList>
    </citation>
    <scope>NUCLEOTIDE SEQUENCE [LARGE SCALE GENOMIC DNA]</scope>
    <source>
        <strain evidence="12 13">UAMH7299</strain>
    </source>
</reference>
<dbReference type="PANTHER" id="PTHR35144">
    <property type="entry name" value="MEIOSIS-SPECIFIC TRANSCRIPTION FACTOR NDT80"/>
    <property type="match status" value="1"/>
</dbReference>
<feature type="compositionally biased region" description="Polar residues" evidence="10">
    <location>
        <begin position="347"/>
        <end position="362"/>
    </location>
</feature>
<evidence type="ECO:0000256" key="2">
    <source>
        <dbReference type="ARBA" id="ARBA00004496"/>
    </source>
</evidence>
<dbReference type="GO" id="GO:0045944">
    <property type="term" value="P:positive regulation of transcription by RNA polymerase II"/>
    <property type="evidence" value="ECO:0007669"/>
    <property type="project" value="TreeGrafter"/>
</dbReference>
<feature type="compositionally biased region" description="Polar residues" evidence="10">
    <location>
        <begin position="488"/>
        <end position="498"/>
    </location>
</feature>
<dbReference type="SUPFAM" id="SSF49417">
    <property type="entry name" value="p53-like transcription factors"/>
    <property type="match status" value="1"/>
</dbReference>
<feature type="compositionally biased region" description="Basic and acidic residues" evidence="10">
    <location>
        <begin position="470"/>
        <end position="479"/>
    </location>
</feature>
<dbReference type="PROSITE" id="PS51517">
    <property type="entry name" value="NDT80"/>
    <property type="match status" value="1"/>
</dbReference>
<sequence length="585" mass="64146">MEGFDTMTMSYLASPLSINNMQSADYLNAMPPMEMPDPQGPYDHETFVSGDDIGFAQPPMPTNAMRRFSSSQFEEPFAGEIMPMFEVMQPDQSQTDASIDHNHKLLNFSLPMYNFTLLDFSLRRTSLSMSAQLHGMFFLAESNWTTSPTAENSGPPPMTELTCYRRNLFQITGSITLPRTLRYIMTDQGDRIPILAQELTVSATESVEGNPVKIISVPWKTPAANANGPPEDKTEKEPPSIPLDTMGGQDVDSEFATFSIAWKRLQFRIATANNGRRKELQQHFIVRLKVVATLSTGTKISICEAQSHPVIVRGRSPRNFQSRKDLPLSGSAAASRKHAQAAALNRTAASNNSPGSQQGTSAKRSKSPPEPTSVVSQQQQWTQAPSHTSAAVPTPGFTATVATANGGIPSCSQSSPEVPRQKRRRTSISGTAISLSLADDETSPLESAPHPNPSGGIMPMLQITNDLYNGRHEEPEIPPHSKSHKKSPTISGARQPLSHTRSASNNIIFTQLQYTHPPPLASPYILNPTESADLLYEYFPLGLDDWQAPVDAVYRPHVVHHTNLPDDPKALAARSRSKRYFAGES</sequence>
<protein>
    <recommendedName>
        <fullName evidence="11">NDT80 domain-containing protein</fullName>
    </recommendedName>
</protein>
<comment type="subcellular location">
    <subcellularLocation>
        <location evidence="2">Cytoplasm</location>
    </subcellularLocation>
    <subcellularLocation>
        <location evidence="1">Nucleus</location>
    </subcellularLocation>
</comment>